<sequence length="317" mass="34778">MSNRQIMQLDEASWAGALNCLTLALFKGAIGWLGGSRVLLSDALFSAGDAIYALAGRMPGRPPVRSGKTARTKRKQTGNGLLMIAVLSLILVWGAAQSIAVSVRSLMGSTFTAPHYAAGMAAILSIGINEALFHNQFRQAGRSETRNKLLADRRLSLFSSIIVVIGVVCAMTGDLLDNDVLLEFDPAAAIVVGILVLWKVGRMLYETIIHASTVPEPEYDTQQQQMMETIQRVYGVITVEELQIADRGSKLAVYAQISVNPRISMHEAVEIAGRAKVLLLRRFSYIQEAEVRVMPYDSGYPYKSNYEIKNQDETLLQ</sequence>
<dbReference type="Gene3D" id="3.30.70.1350">
    <property type="entry name" value="Cation efflux protein, cytoplasmic domain"/>
    <property type="match status" value="1"/>
</dbReference>
<evidence type="ECO:0000259" key="8">
    <source>
        <dbReference type="Pfam" id="PF01545"/>
    </source>
</evidence>
<dbReference type="KEGG" id="pyg:AWM70_13350"/>
<dbReference type="InterPro" id="IPR027469">
    <property type="entry name" value="Cation_efflux_TMD_sf"/>
</dbReference>
<dbReference type="Pfam" id="PF16916">
    <property type="entry name" value="ZT_dimer"/>
    <property type="match status" value="1"/>
</dbReference>
<dbReference type="SUPFAM" id="SSF160240">
    <property type="entry name" value="Cation efflux protein cytoplasmic domain-like"/>
    <property type="match status" value="1"/>
</dbReference>
<dbReference type="OrthoDB" id="9806522at2"/>
<dbReference type="EMBL" id="CP014167">
    <property type="protein sequence ID" value="ANS75470.1"/>
    <property type="molecule type" value="Genomic_DNA"/>
</dbReference>
<evidence type="ECO:0000259" key="9">
    <source>
        <dbReference type="Pfam" id="PF16916"/>
    </source>
</evidence>
<dbReference type="Proteomes" id="UP000092573">
    <property type="component" value="Chromosome"/>
</dbReference>
<evidence type="ECO:0000256" key="3">
    <source>
        <dbReference type="ARBA" id="ARBA00022448"/>
    </source>
</evidence>
<keyword evidence="4 7" id="KW-0812">Transmembrane</keyword>
<dbReference type="InterPro" id="IPR036837">
    <property type="entry name" value="Cation_efflux_CTD_sf"/>
</dbReference>
<feature type="transmembrane region" description="Helical" evidence="7">
    <location>
        <begin position="187"/>
        <end position="205"/>
    </location>
</feature>
<evidence type="ECO:0000256" key="5">
    <source>
        <dbReference type="ARBA" id="ARBA00022989"/>
    </source>
</evidence>
<gene>
    <name evidence="10" type="ORF">AWM70_13350</name>
</gene>
<evidence type="ECO:0000256" key="4">
    <source>
        <dbReference type="ARBA" id="ARBA00022692"/>
    </source>
</evidence>
<evidence type="ECO:0000256" key="6">
    <source>
        <dbReference type="ARBA" id="ARBA00023136"/>
    </source>
</evidence>
<accession>A0A1B1N219</accession>
<dbReference type="AlphaFoldDB" id="A0A1B1N219"/>
<proteinExistence type="inferred from homology"/>
<keyword evidence="6 7" id="KW-0472">Membrane</keyword>
<organism evidence="10 11">
    <name type="scientific">Paenibacillus yonginensis</name>
    <dbReference type="NCBI Taxonomy" id="1462996"/>
    <lineage>
        <taxon>Bacteria</taxon>
        <taxon>Bacillati</taxon>
        <taxon>Bacillota</taxon>
        <taxon>Bacilli</taxon>
        <taxon>Bacillales</taxon>
        <taxon>Paenibacillaceae</taxon>
        <taxon>Paenibacillus</taxon>
    </lineage>
</organism>
<dbReference type="GO" id="GO:0008324">
    <property type="term" value="F:monoatomic cation transmembrane transporter activity"/>
    <property type="evidence" value="ECO:0007669"/>
    <property type="project" value="InterPro"/>
</dbReference>
<dbReference type="PANTHER" id="PTHR43840">
    <property type="entry name" value="MITOCHONDRIAL METAL TRANSPORTER 1-RELATED"/>
    <property type="match status" value="1"/>
</dbReference>
<dbReference type="Pfam" id="PF01545">
    <property type="entry name" value="Cation_efflux"/>
    <property type="match status" value="1"/>
</dbReference>
<dbReference type="SUPFAM" id="SSF161111">
    <property type="entry name" value="Cation efflux protein transmembrane domain-like"/>
    <property type="match status" value="1"/>
</dbReference>
<evidence type="ECO:0000313" key="10">
    <source>
        <dbReference type="EMBL" id="ANS75470.1"/>
    </source>
</evidence>
<feature type="transmembrane region" description="Helical" evidence="7">
    <location>
        <begin position="116"/>
        <end position="134"/>
    </location>
</feature>
<feature type="transmembrane region" description="Helical" evidence="7">
    <location>
        <begin position="77"/>
        <end position="96"/>
    </location>
</feature>
<dbReference type="InterPro" id="IPR027470">
    <property type="entry name" value="Cation_efflux_CTD"/>
</dbReference>
<evidence type="ECO:0000313" key="11">
    <source>
        <dbReference type="Proteomes" id="UP000092573"/>
    </source>
</evidence>
<protein>
    <submittedName>
        <fullName evidence="10">Uncharacterized protein</fullName>
    </submittedName>
</protein>
<comment type="subcellular location">
    <subcellularLocation>
        <location evidence="1">Membrane</location>
        <topology evidence="1">Multi-pass membrane protein</topology>
    </subcellularLocation>
</comment>
<reference evidence="10 11" key="1">
    <citation type="submission" date="2016-01" db="EMBL/GenBank/DDBJ databases">
        <title>Complete Genome Sequence of Paenibacillus yonginensis DCY84, a novel Plant Growth-Promoting Bacteria with Elicitation of Induced Systemic Resistance.</title>
        <authorList>
            <person name="Kim Y.J."/>
            <person name="Yang D.C."/>
            <person name="Sukweenadhi J."/>
        </authorList>
    </citation>
    <scope>NUCLEOTIDE SEQUENCE [LARGE SCALE GENOMIC DNA]</scope>
    <source>
        <strain evidence="10 11">DCY84</strain>
    </source>
</reference>
<dbReference type="Gene3D" id="1.20.1510.10">
    <property type="entry name" value="Cation efflux protein transmembrane domain"/>
    <property type="match status" value="1"/>
</dbReference>
<feature type="transmembrane region" description="Helical" evidence="7">
    <location>
        <begin position="155"/>
        <end position="175"/>
    </location>
</feature>
<dbReference type="InterPro" id="IPR050291">
    <property type="entry name" value="CDF_Transporter"/>
</dbReference>
<keyword evidence="5 7" id="KW-1133">Transmembrane helix</keyword>
<dbReference type="STRING" id="1462996.AWM70_13350"/>
<name>A0A1B1N219_9BACL</name>
<feature type="domain" description="Cation efflux protein transmembrane" evidence="8">
    <location>
        <begin position="82"/>
        <end position="208"/>
    </location>
</feature>
<keyword evidence="3" id="KW-0813">Transport</keyword>
<evidence type="ECO:0000256" key="2">
    <source>
        <dbReference type="ARBA" id="ARBA00008114"/>
    </source>
</evidence>
<comment type="similarity">
    <text evidence="2">Belongs to the cation diffusion facilitator (CDF) transporter (TC 2.A.4) family.</text>
</comment>
<feature type="domain" description="Cation efflux protein cytoplasmic" evidence="9">
    <location>
        <begin position="222"/>
        <end position="288"/>
    </location>
</feature>
<evidence type="ECO:0000256" key="7">
    <source>
        <dbReference type="SAM" id="Phobius"/>
    </source>
</evidence>
<keyword evidence="11" id="KW-1185">Reference proteome</keyword>
<dbReference type="PANTHER" id="PTHR43840:SF15">
    <property type="entry name" value="MITOCHONDRIAL METAL TRANSPORTER 1-RELATED"/>
    <property type="match status" value="1"/>
</dbReference>
<dbReference type="GO" id="GO:0016020">
    <property type="term" value="C:membrane"/>
    <property type="evidence" value="ECO:0007669"/>
    <property type="project" value="UniProtKB-SubCell"/>
</dbReference>
<evidence type="ECO:0000256" key="1">
    <source>
        <dbReference type="ARBA" id="ARBA00004141"/>
    </source>
</evidence>
<dbReference type="RefSeq" id="WP_068697154.1">
    <property type="nucleotide sequence ID" value="NZ_CP014167.1"/>
</dbReference>
<dbReference type="InterPro" id="IPR058533">
    <property type="entry name" value="Cation_efflux_TM"/>
</dbReference>